<dbReference type="GO" id="GO:0005886">
    <property type="term" value="C:plasma membrane"/>
    <property type="evidence" value="ECO:0007669"/>
    <property type="project" value="UniProtKB-SubCell"/>
</dbReference>
<dbReference type="GO" id="GO:0022857">
    <property type="term" value="F:transmembrane transporter activity"/>
    <property type="evidence" value="ECO:0007669"/>
    <property type="project" value="InterPro"/>
</dbReference>
<proteinExistence type="predicted"/>
<keyword evidence="2" id="KW-0813">Transport</keyword>
<dbReference type="SUPFAM" id="SSF103473">
    <property type="entry name" value="MFS general substrate transporter"/>
    <property type="match status" value="1"/>
</dbReference>
<dbReference type="PROSITE" id="PS50850">
    <property type="entry name" value="MFS"/>
    <property type="match status" value="1"/>
</dbReference>
<dbReference type="CDD" id="cd17329">
    <property type="entry name" value="MFS_MdtH_MDR_like"/>
    <property type="match status" value="1"/>
</dbReference>
<evidence type="ECO:0000256" key="3">
    <source>
        <dbReference type="ARBA" id="ARBA00022475"/>
    </source>
</evidence>
<keyword evidence="10" id="KW-1185">Reference proteome</keyword>
<dbReference type="InterPro" id="IPR036259">
    <property type="entry name" value="MFS_trans_sf"/>
</dbReference>
<protein>
    <recommendedName>
        <fullName evidence="8">Major facilitator superfamily (MFS) profile domain-containing protein</fullName>
    </recommendedName>
</protein>
<gene>
    <name evidence="9" type="ORF">C5L31_001787</name>
</gene>
<evidence type="ECO:0000256" key="7">
    <source>
        <dbReference type="SAM" id="Phobius"/>
    </source>
</evidence>
<feature type="transmembrane region" description="Helical" evidence="7">
    <location>
        <begin position="274"/>
        <end position="291"/>
    </location>
</feature>
<comment type="subcellular location">
    <subcellularLocation>
        <location evidence="1">Cell membrane</location>
        <topology evidence="1">Multi-pass membrane protein</topology>
    </subcellularLocation>
</comment>
<feature type="transmembrane region" description="Helical" evidence="7">
    <location>
        <begin position="331"/>
        <end position="354"/>
    </location>
</feature>
<feature type="transmembrane region" description="Helical" evidence="7">
    <location>
        <begin position="205"/>
        <end position="225"/>
    </location>
</feature>
<evidence type="ECO:0000256" key="1">
    <source>
        <dbReference type="ARBA" id="ARBA00004651"/>
    </source>
</evidence>
<feature type="transmembrane region" description="Helical" evidence="7">
    <location>
        <begin position="360"/>
        <end position="379"/>
    </location>
</feature>
<keyword evidence="6 7" id="KW-0472">Membrane</keyword>
<evidence type="ECO:0000256" key="4">
    <source>
        <dbReference type="ARBA" id="ARBA00022692"/>
    </source>
</evidence>
<dbReference type="Pfam" id="PF07690">
    <property type="entry name" value="MFS_1"/>
    <property type="match status" value="1"/>
</dbReference>
<feature type="transmembrane region" description="Helical" evidence="7">
    <location>
        <begin position="12"/>
        <end position="31"/>
    </location>
</feature>
<keyword evidence="5 7" id="KW-1133">Transmembrane helix</keyword>
<evidence type="ECO:0000313" key="9">
    <source>
        <dbReference type="EMBL" id="TDG76676.1"/>
    </source>
</evidence>
<accession>A0A4R5NM31</accession>
<evidence type="ECO:0000256" key="6">
    <source>
        <dbReference type="ARBA" id="ARBA00023136"/>
    </source>
</evidence>
<feature type="domain" description="Major facilitator superfamily (MFS) profile" evidence="8">
    <location>
        <begin position="9"/>
        <end position="384"/>
    </location>
</feature>
<reference evidence="9 10" key="1">
    <citation type="journal article" date="2019" name="Appl. Microbiol. Biotechnol.">
        <title>Uncovering carbohydrate metabolism through a genotype-phenotype association study of 56 lactic acid bacteria genomes.</title>
        <authorList>
            <person name="Buron-Moles G."/>
            <person name="Chailyan A."/>
            <person name="Dolejs I."/>
            <person name="Forster J."/>
            <person name="Miks M.H."/>
        </authorList>
    </citation>
    <scope>NUCLEOTIDE SEQUENCE [LARGE SCALE GENOMIC DNA]</scope>
    <source>
        <strain evidence="9 10">ATCC 49373</strain>
    </source>
</reference>
<feature type="transmembrane region" description="Helical" evidence="7">
    <location>
        <begin position="245"/>
        <end position="262"/>
    </location>
</feature>
<dbReference type="Gene3D" id="1.20.1250.20">
    <property type="entry name" value="MFS general substrate transporter like domains"/>
    <property type="match status" value="2"/>
</dbReference>
<feature type="transmembrane region" description="Helical" evidence="7">
    <location>
        <begin position="297"/>
        <end position="319"/>
    </location>
</feature>
<feature type="transmembrane region" description="Helical" evidence="7">
    <location>
        <begin position="76"/>
        <end position="94"/>
    </location>
</feature>
<comment type="caution">
    <text evidence="9">The sequence shown here is derived from an EMBL/GenBank/DDBJ whole genome shotgun (WGS) entry which is preliminary data.</text>
</comment>
<evidence type="ECO:0000256" key="5">
    <source>
        <dbReference type="ARBA" id="ARBA00022989"/>
    </source>
</evidence>
<name>A0A4R5NM31_9LACO</name>
<feature type="transmembrane region" description="Helical" evidence="7">
    <location>
        <begin position="133"/>
        <end position="156"/>
    </location>
</feature>
<dbReference type="PANTHER" id="PTHR23517:SF10">
    <property type="entry name" value="MAJOR FACILITATOR SUPERFAMILY (MFS) PROFILE DOMAIN-CONTAINING PROTEIN"/>
    <property type="match status" value="1"/>
</dbReference>
<dbReference type="AlphaFoldDB" id="A0A4R5NM31"/>
<organism evidence="9 10">
    <name type="scientific">Secundilactobacillus malefermentans</name>
    <dbReference type="NCBI Taxonomy" id="176292"/>
    <lineage>
        <taxon>Bacteria</taxon>
        <taxon>Bacillati</taxon>
        <taxon>Bacillota</taxon>
        <taxon>Bacilli</taxon>
        <taxon>Lactobacillales</taxon>
        <taxon>Lactobacillaceae</taxon>
        <taxon>Secundilactobacillus</taxon>
    </lineage>
</organism>
<dbReference type="InterPro" id="IPR011701">
    <property type="entry name" value="MFS"/>
</dbReference>
<dbReference type="PANTHER" id="PTHR23517">
    <property type="entry name" value="RESISTANCE PROTEIN MDTM, PUTATIVE-RELATED-RELATED"/>
    <property type="match status" value="1"/>
</dbReference>
<evidence type="ECO:0000313" key="10">
    <source>
        <dbReference type="Proteomes" id="UP000294854"/>
    </source>
</evidence>
<dbReference type="EMBL" id="PUFO01000059">
    <property type="protein sequence ID" value="TDG76676.1"/>
    <property type="molecule type" value="Genomic_DNA"/>
</dbReference>
<dbReference type="STRING" id="1122149.FD44_GL001945"/>
<evidence type="ECO:0000259" key="8">
    <source>
        <dbReference type="PROSITE" id="PS50850"/>
    </source>
</evidence>
<dbReference type="InterPro" id="IPR050171">
    <property type="entry name" value="MFS_Transporters"/>
</dbReference>
<keyword evidence="4 7" id="KW-0812">Transmembrane</keyword>
<dbReference type="RefSeq" id="WP_010620468.1">
    <property type="nucleotide sequence ID" value="NZ_CP042371.1"/>
</dbReference>
<keyword evidence="3" id="KW-1003">Cell membrane</keyword>
<dbReference type="OrthoDB" id="3268460at2"/>
<feature type="transmembrane region" description="Helical" evidence="7">
    <location>
        <begin position="162"/>
        <end position="184"/>
    </location>
</feature>
<sequence>MQNKKTEISLPAVFLSTLLLNAGASFMWPLVTVYMHNYLGKTLTLAGTTLLVMSLFMILGNYIGGYLFDHWSPYKTAIISCLISMAGMILLILFHSWPMFGILLAVVGFGDGASMTVGNSFAASVKSKTTRYVFNALYIGMNLGVVVGTLLVGYLLDFGITIVLSVTTLCYIGLLVIILIEFPATLKARKGKGSKKEVVKRSNKLGLMIPICVMVFSVYLSYTLWESVLSVHMTNLNISFEKYSLLWTLNGLMIVVLQPIANRIGANYKLSSQIILGVTIFASSFFLLVFADRYPIFIAIMAILTIGEMIGFPGIPAWVDSLSDESQKGKFQGWFNMAISVGRAIGPLFGGVMIDVFNYQILFISVTVIMLAALGVVLLRRRQSSVRDE</sequence>
<feature type="transmembrane region" description="Helical" evidence="7">
    <location>
        <begin position="43"/>
        <end position="64"/>
    </location>
</feature>
<evidence type="ECO:0000256" key="2">
    <source>
        <dbReference type="ARBA" id="ARBA00022448"/>
    </source>
</evidence>
<dbReference type="InterPro" id="IPR020846">
    <property type="entry name" value="MFS_dom"/>
</dbReference>
<feature type="transmembrane region" description="Helical" evidence="7">
    <location>
        <begin position="100"/>
        <end position="121"/>
    </location>
</feature>
<dbReference type="Proteomes" id="UP000294854">
    <property type="component" value="Unassembled WGS sequence"/>
</dbReference>